<evidence type="ECO:0000256" key="6">
    <source>
        <dbReference type="ARBA" id="ARBA00022989"/>
    </source>
</evidence>
<dbReference type="GO" id="GO:0009401">
    <property type="term" value="P:phosphoenolpyruvate-dependent sugar phosphotransferase system"/>
    <property type="evidence" value="ECO:0007669"/>
    <property type="project" value="InterPro"/>
</dbReference>
<dbReference type="GO" id="GO:0005886">
    <property type="term" value="C:plasma membrane"/>
    <property type="evidence" value="ECO:0007669"/>
    <property type="project" value="UniProtKB-SubCell"/>
</dbReference>
<feature type="transmembrane region" description="Helical" evidence="8">
    <location>
        <begin position="165"/>
        <end position="184"/>
    </location>
</feature>
<dbReference type="SUPFAM" id="SSF141868">
    <property type="entry name" value="EAL domain-like"/>
    <property type="match status" value="1"/>
</dbReference>
<evidence type="ECO:0000259" key="10">
    <source>
        <dbReference type="PROSITE" id="PS51105"/>
    </source>
</evidence>
<sequence>MSDLPRLWLYAVRDAFVSLLPVTVFRVLIQLVQFLPVPGYHAYMTSLFGEGWDGFLGRLADAGYVAWGVGSAIAVAIFVHRRLVRRRAGHDPLPSTLVGLCALLNVAIFALLTGRVEITALGYDVILEGALIGLLTAHSLDLLSRWRMPAAFRLAYDAEITVSQALHACLPTFGAGLATVPVILLLDRVSIPAADFVGPLDYLASVSGLGGWLYQAGSAVLNHVSWFFGVHGGLILLSISDLLFAAPESAFDPARGHLPLYNLFVLLGGAGATLGLLLAIAIAVREGGQLRVAKLALLPSLFNINEIVLFGLPVVLNPVYLLPFVGVPVLLALLSYGAVAAGLFELRPLDIPWTTPPLISGWMLTGSWRGAAFQLFEIMLAAMLYLPFVRIAERQRRARRSEDVLTATEAVLAETIRVPVIHRTDMPGYVARGLLGDLRDAIAHGRLELHYQPKVDREGRVHGFEALLRWPHPAHGRLSPMLAVLLAEDGGLIDRLGGWVIDAACACKARWNEMGHRDLVIALNVSPVQLWDPELPDRIGRALQRHGLRPQEIQLEITESHALPDDLRVEETFGRLTALGVGLVMDDFGMGHTSLVYLRRYAMQSIKLDGSLTREVLIHPANADIIRSIAALGRSRDVEIVAEYVETEPQRDALAALGCDLFQGYLYAPPMPEADCLAYLKAQGRKVRKKSGA</sequence>
<feature type="transmembrane region" description="Helical" evidence="8">
    <location>
        <begin position="92"/>
        <end position="113"/>
    </location>
</feature>
<keyword evidence="4" id="KW-0762">Sugar transport</keyword>
<evidence type="ECO:0000256" key="1">
    <source>
        <dbReference type="ARBA" id="ARBA00004651"/>
    </source>
</evidence>
<protein>
    <submittedName>
        <fullName evidence="11">EAL domain-containing protein</fullName>
    </submittedName>
</protein>
<proteinExistence type="predicted"/>
<dbReference type="Proteomes" id="UP001060336">
    <property type="component" value="Chromosome"/>
</dbReference>
<feature type="transmembrane region" description="Helical" evidence="8">
    <location>
        <begin position="62"/>
        <end position="80"/>
    </location>
</feature>
<comment type="subcellular location">
    <subcellularLocation>
        <location evidence="1">Cell membrane</location>
        <topology evidence="1">Multi-pass membrane protein</topology>
    </subcellularLocation>
</comment>
<keyword evidence="12" id="KW-1185">Reference proteome</keyword>
<dbReference type="PANTHER" id="PTHR33121">
    <property type="entry name" value="CYCLIC DI-GMP PHOSPHODIESTERASE PDEF"/>
    <property type="match status" value="1"/>
</dbReference>
<evidence type="ECO:0000256" key="7">
    <source>
        <dbReference type="ARBA" id="ARBA00023136"/>
    </source>
</evidence>
<feature type="transmembrane region" description="Helical" evidence="8">
    <location>
        <begin position="295"/>
        <end position="315"/>
    </location>
</feature>
<evidence type="ECO:0000259" key="9">
    <source>
        <dbReference type="PROSITE" id="PS50883"/>
    </source>
</evidence>
<evidence type="ECO:0000256" key="5">
    <source>
        <dbReference type="ARBA" id="ARBA00022692"/>
    </source>
</evidence>
<dbReference type="Pfam" id="PF00563">
    <property type="entry name" value="EAL"/>
    <property type="match status" value="1"/>
</dbReference>
<dbReference type="PANTHER" id="PTHR33121:SF70">
    <property type="entry name" value="SIGNALING PROTEIN YKOW"/>
    <property type="match status" value="1"/>
</dbReference>
<evidence type="ECO:0000313" key="12">
    <source>
        <dbReference type="Proteomes" id="UP001060336"/>
    </source>
</evidence>
<evidence type="ECO:0000256" key="8">
    <source>
        <dbReference type="SAM" id="Phobius"/>
    </source>
</evidence>
<dbReference type="CDD" id="cd01948">
    <property type="entry name" value="EAL"/>
    <property type="match status" value="1"/>
</dbReference>
<dbReference type="Pfam" id="PF02378">
    <property type="entry name" value="PTS_EIIC"/>
    <property type="match status" value="1"/>
</dbReference>
<dbReference type="AlphaFoldDB" id="A0A9J7APZ0"/>
<dbReference type="InterPro" id="IPR050706">
    <property type="entry name" value="Cyclic-di-GMP_PDE-like"/>
</dbReference>
<organism evidence="11 12">
    <name type="scientific">Nisaea acidiphila</name>
    <dbReference type="NCBI Taxonomy" id="1862145"/>
    <lineage>
        <taxon>Bacteria</taxon>
        <taxon>Pseudomonadati</taxon>
        <taxon>Pseudomonadota</taxon>
        <taxon>Alphaproteobacteria</taxon>
        <taxon>Rhodospirillales</taxon>
        <taxon>Thalassobaculaceae</taxon>
        <taxon>Nisaea</taxon>
    </lineage>
</organism>
<accession>A0A9J7APZ0</accession>
<dbReference type="InterPro" id="IPR003352">
    <property type="entry name" value="PTS_EIIC"/>
</dbReference>
<evidence type="ECO:0000313" key="11">
    <source>
        <dbReference type="EMBL" id="UUX49675.1"/>
    </source>
</evidence>
<feature type="transmembrane region" description="Helical" evidence="8">
    <location>
        <begin position="226"/>
        <end position="246"/>
    </location>
</feature>
<dbReference type="InterPro" id="IPR035919">
    <property type="entry name" value="EAL_sf"/>
</dbReference>
<dbReference type="InterPro" id="IPR001633">
    <property type="entry name" value="EAL_dom"/>
</dbReference>
<gene>
    <name evidence="11" type="ORF">NUH88_20035</name>
</gene>
<feature type="transmembrane region" description="Helical" evidence="8">
    <location>
        <begin position="374"/>
        <end position="392"/>
    </location>
</feature>
<name>A0A9J7APZ0_9PROT</name>
<keyword evidence="6 8" id="KW-1133">Transmembrane helix</keyword>
<keyword evidence="3" id="KW-1003">Cell membrane</keyword>
<keyword evidence="7 8" id="KW-0472">Membrane</keyword>
<feature type="domain" description="EAL" evidence="9">
    <location>
        <begin position="431"/>
        <end position="684"/>
    </location>
</feature>
<evidence type="ECO:0000256" key="4">
    <source>
        <dbReference type="ARBA" id="ARBA00022597"/>
    </source>
</evidence>
<feature type="transmembrane region" description="Helical" evidence="8">
    <location>
        <begin position="7"/>
        <end position="29"/>
    </location>
</feature>
<feature type="transmembrane region" description="Helical" evidence="8">
    <location>
        <begin position="258"/>
        <end position="283"/>
    </location>
</feature>
<feature type="domain" description="PTS EIIC type-3" evidence="10">
    <location>
        <begin position="1"/>
        <end position="388"/>
    </location>
</feature>
<dbReference type="InterPro" id="IPR004501">
    <property type="entry name" value="PTS_EIIC_3"/>
</dbReference>
<dbReference type="SMART" id="SM00052">
    <property type="entry name" value="EAL"/>
    <property type="match status" value="1"/>
</dbReference>
<dbReference type="EMBL" id="CP102480">
    <property type="protein sequence ID" value="UUX49675.1"/>
    <property type="molecule type" value="Genomic_DNA"/>
</dbReference>
<dbReference type="PROSITE" id="PS50883">
    <property type="entry name" value="EAL"/>
    <property type="match status" value="1"/>
</dbReference>
<dbReference type="KEGG" id="naci:NUH88_20035"/>
<feature type="transmembrane region" description="Helical" evidence="8">
    <location>
        <begin position="125"/>
        <end position="144"/>
    </location>
</feature>
<keyword evidence="5 8" id="KW-0812">Transmembrane</keyword>
<dbReference type="GO" id="GO:0008982">
    <property type="term" value="F:protein-N(PI)-phosphohistidine-sugar phosphotransferase activity"/>
    <property type="evidence" value="ECO:0007669"/>
    <property type="project" value="InterPro"/>
</dbReference>
<evidence type="ECO:0000256" key="2">
    <source>
        <dbReference type="ARBA" id="ARBA00022448"/>
    </source>
</evidence>
<dbReference type="PROSITE" id="PS51105">
    <property type="entry name" value="PTS_EIIC_TYPE_3"/>
    <property type="match status" value="1"/>
</dbReference>
<dbReference type="Gene3D" id="3.20.20.450">
    <property type="entry name" value="EAL domain"/>
    <property type="match status" value="1"/>
</dbReference>
<reference evidence="11" key="1">
    <citation type="submission" date="2022-08" db="EMBL/GenBank/DDBJ databases">
        <title>Nisaea acidiphila sp. nov., isolated from a marine algal debris and emended description of the genus Nisaea Urios et al. 2008.</title>
        <authorList>
            <person name="Kwon K."/>
        </authorList>
    </citation>
    <scope>NUCLEOTIDE SEQUENCE</scope>
    <source>
        <strain evidence="11">MEBiC11861</strain>
    </source>
</reference>
<dbReference type="RefSeq" id="WP_257768480.1">
    <property type="nucleotide sequence ID" value="NZ_CP102480.1"/>
</dbReference>
<evidence type="ECO:0000256" key="3">
    <source>
        <dbReference type="ARBA" id="ARBA00022475"/>
    </source>
</evidence>
<dbReference type="GO" id="GO:0071111">
    <property type="term" value="F:cyclic-guanylate-specific phosphodiesterase activity"/>
    <property type="evidence" value="ECO:0007669"/>
    <property type="project" value="InterPro"/>
</dbReference>
<keyword evidence="2" id="KW-0813">Transport</keyword>
<feature type="transmembrane region" description="Helical" evidence="8">
    <location>
        <begin position="321"/>
        <end position="344"/>
    </location>
</feature>